<accession>A6G412</accession>
<dbReference type="GO" id="GO:0044550">
    <property type="term" value="P:secondary metabolite biosynthetic process"/>
    <property type="evidence" value="ECO:0007669"/>
    <property type="project" value="TreeGrafter"/>
</dbReference>
<comment type="caution">
    <text evidence="5">The sequence shown here is derived from an EMBL/GenBank/DDBJ whole genome shotgun (WGS) entry which is preliminary data.</text>
</comment>
<reference evidence="5 6" key="1">
    <citation type="submission" date="2007-06" db="EMBL/GenBank/DDBJ databases">
        <authorList>
            <person name="Shimkets L."/>
            <person name="Ferriera S."/>
            <person name="Johnson J."/>
            <person name="Kravitz S."/>
            <person name="Beeson K."/>
            <person name="Sutton G."/>
            <person name="Rogers Y.-H."/>
            <person name="Friedman R."/>
            <person name="Frazier M."/>
            <person name="Venter J.C."/>
        </authorList>
    </citation>
    <scope>NUCLEOTIDE SEQUENCE [LARGE SCALE GENOMIC DNA]</scope>
    <source>
        <strain evidence="5 6">SIR-1</strain>
    </source>
</reference>
<dbReference type="Pfam" id="PF08541">
    <property type="entry name" value="ACP_syn_III_C"/>
    <property type="match status" value="1"/>
</dbReference>
<name>A6G412_9BACT</name>
<dbReference type="InterPro" id="IPR013747">
    <property type="entry name" value="ACP_syn_III_C"/>
</dbReference>
<protein>
    <submittedName>
        <fullName evidence="5">Uncharacterized protein</fullName>
    </submittedName>
</protein>
<dbReference type="eggNOG" id="COG0332">
    <property type="taxonomic scope" value="Bacteria"/>
</dbReference>
<evidence type="ECO:0000259" key="4">
    <source>
        <dbReference type="Pfam" id="PF08545"/>
    </source>
</evidence>
<feature type="domain" description="Beta-ketoacyl-[acyl-carrier-protein] synthase III C-terminal" evidence="3">
    <location>
        <begin position="260"/>
        <end position="342"/>
    </location>
</feature>
<evidence type="ECO:0000256" key="1">
    <source>
        <dbReference type="ARBA" id="ARBA00022679"/>
    </source>
</evidence>
<sequence length="350" mass="37612">MPDDQSIGVLAAGAYVPERKLSSAEIAAATDIPEAVIREKFGIHQKPVPGPDDHTNAMGLFAAQDAVERAGIDPAEIDLVLCTTEEWKEHPLWTAGIKLAHDLGAHRAWAIDVQQRCGTTMAAIEIARAMMLASPGVDTVLIAGGYRNCDYVDFANPRARFLINLSAGGGALLLRRGHPRNRVLGSAVITDGSFSLDVIVPQGGTVDPRFDDPVGTGGRALDVPDPAAMKARLDKKSMANFLAVVDQALERSVEDGRPLGRADIDFLNILHMKRSAHRYVLGELGLRETQSFYLEDFGHLGQQDQPLVCVEAERRGLLRDGQLMVMVAAGIGYAWSASVIRWGSTASASA</sequence>
<feature type="domain" description="Beta-ketoacyl-[acyl-carrier-protein] synthase III N-terminal" evidence="4">
    <location>
        <begin position="111"/>
        <end position="192"/>
    </location>
</feature>
<organism evidence="5 6">
    <name type="scientific">Plesiocystis pacifica SIR-1</name>
    <dbReference type="NCBI Taxonomy" id="391625"/>
    <lineage>
        <taxon>Bacteria</taxon>
        <taxon>Pseudomonadati</taxon>
        <taxon>Myxococcota</taxon>
        <taxon>Polyangia</taxon>
        <taxon>Nannocystales</taxon>
        <taxon>Nannocystaceae</taxon>
        <taxon>Plesiocystis</taxon>
    </lineage>
</organism>
<dbReference type="NCBIfam" id="NF005308">
    <property type="entry name" value="PRK06840.1"/>
    <property type="match status" value="1"/>
</dbReference>
<evidence type="ECO:0000313" key="6">
    <source>
        <dbReference type="Proteomes" id="UP000005801"/>
    </source>
</evidence>
<keyword evidence="2" id="KW-0012">Acyltransferase</keyword>
<evidence type="ECO:0000256" key="2">
    <source>
        <dbReference type="ARBA" id="ARBA00023315"/>
    </source>
</evidence>
<dbReference type="GO" id="GO:0004315">
    <property type="term" value="F:3-oxoacyl-[acyl-carrier-protein] synthase activity"/>
    <property type="evidence" value="ECO:0007669"/>
    <property type="project" value="InterPro"/>
</dbReference>
<proteinExistence type="predicted"/>
<dbReference type="AlphaFoldDB" id="A6G412"/>
<dbReference type="Proteomes" id="UP000005801">
    <property type="component" value="Unassembled WGS sequence"/>
</dbReference>
<dbReference type="Pfam" id="PF08545">
    <property type="entry name" value="ACP_syn_III"/>
    <property type="match status" value="1"/>
</dbReference>
<dbReference type="InterPro" id="IPR016039">
    <property type="entry name" value="Thiolase-like"/>
</dbReference>
<evidence type="ECO:0000313" key="5">
    <source>
        <dbReference type="EMBL" id="EDM79335.1"/>
    </source>
</evidence>
<dbReference type="EMBL" id="ABCS01000020">
    <property type="protein sequence ID" value="EDM79335.1"/>
    <property type="molecule type" value="Genomic_DNA"/>
</dbReference>
<keyword evidence="1" id="KW-0808">Transferase</keyword>
<dbReference type="Gene3D" id="3.40.47.10">
    <property type="match status" value="2"/>
</dbReference>
<dbReference type="PANTHER" id="PTHR34069">
    <property type="entry name" value="3-OXOACYL-[ACYL-CARRIER-PROTEIN] SYNTHASE 3"/>
    <property type="match status" value="1"/>
</dbReference>
<dbReference type="GO" id="GO:0006633">
    <property type="term" value="P:fatty acid biosynthetic process"/>
    <property type="evidence" value="ECO:0007669"/>
    <property type="project" value="InterPro"/>
</dbReference>
<dbReference type="PANTHER" id="PTHR34069:SF2">
    <property type="entry name" value="BETA-KETOACYL-[ACYL-CARRIER-PROTEIN] SYNTHASE III"/>
    <property type="match status" value="1"/>
</dbReference>
<dbReference type="InterPro" id="IPR013751">
    <property type="entry name" value="ACP_syn_III_N"/>
</dbReference>
<keyword evidence="6" id="KW-1185">Reference proteome</keyword>
<evidence type="ECO:0000259" key="3">
    <source>
        <dbReference type="Pfam" id="PF08541"/>
    </source>
</evidence>
<dbReference type="STRING" id="391625.PPSIR1_02241"/>
<dbReference type="OrthoDB" id="9786707at2"/>
<gene>
    <name evidence="5" type="ORF">PPSIR1_02241</name>
</gene>
<dbReference type="SUPFAM" id="SSF53901">
    <property type="entry name" value="Thiolase-like"/>
    <property type="match status" value="2"/>
</dbReference>